<geneLocation type="plasmid" evidence="1 2">
    <name>pRUNSL04</name>
</geneLocation>
<sequence length="90" mass="10334">MKLKRWKLYVKPRPSPSSNCSARKRRNLKTDQVTKIVNEAIRKSRLANPGGVVRETQVYYLSGKVTTISTKAELEAYLLTTKTELLRLLQ</sequence>
<evidence type="ECO:0000313" key="1">
    <source>
        <dbReference type="EMBL" id="AEI52183.1"/>
    </source>
</evidence>
<gene>
    <name evidence="1" type="ordered locus">Runsl_5771</name>
</gene>
<dbReference type="AlphaFoldDB" id="A0A7U4E996"/>
<keyword evidence="2" id="KW-1185">Reference proteome</keyword>
<protein>
    <submittedName>
        <fullName evidence="1">Uncharacterized protein</fullName>
    </submittedName>
</protein>
<dbReference type="EMBL" id="CP002863">
    <property type="protein sequence ID" value="AEI52183.1"/>
    <property type="molecule type" value="Genomic_DNA"/>
</dbReference>
<keyword evidence="1" id="KW-0614">Plasmid</keyword>
<evidence type="ECO:0000313" key="2">
    <source>
        <dbReference type="Proteomes" id="UP000000493"/>
    </source>
</evidence>
<dbReference type="Proteomes" id="UP000000493">
    <property type="component" value="Plasmid pRUNSL04"/>
</dbReference>
<dbReference type="RefSeq" id="WP_013931295.1">
    <property type="nucleotide sequence ID" value="NC_015705.1"/>
</dbReference>
<name>A0A7U4E996_RUNSL</name>
<organism evidence="1 2">
    <name type="scientific">Runella slithyformis (strain ATCC 29530 / DSM 19594 / LMG 11500 / NCIMB 11436 / LSU 4)</name>
    <dbReference type="NCBI Taxonomy" id="761193"/>
    <lineage>
        <taxon>Bacteria</taxon>
        <taxon>Pseudomonadati</taxon>
        <taxon>Bacteroidota</taxon>
        <taxon>Cytophagia</taxon>
        <taxon>Cytophagales</taxon>
        <taxon>Spirosomataceae</taxon>
        <taxon>Runella</taxon>
    </lineage>
</organism>
<reference evidence="2" key="1">
    <citation type="submission" date="2011-06" db="EMBL/GenBank/DDBJ databases">
        <title>The complete genome of plasmid 4 of Runella slithyformis DSM 19594.</title>
        <authorList>
            <consortium name="US DOE Joint Genome Institute (JGI-PGF)"/>
            <person name="Lucas S."/>
            <person name="Han J."/>
            <person name="Lapidus A."/>
            <person name="Bruce D."/>
            <person name="Goodwin L."/>
            <person name="Pitluck S."/>
            <person name="Peters L."/>
            <person name="Kyrpides N."/>
            <person name="Mavromatis K."/>
            <person name="Ivanova N."/>
            <person name="Ovchinnikova G."/>
            <person name="Zhang X."/>
            <person name="Misra M."/>
            <person name="Detter J.C."/>
            <person name="Tapia R."/>
            <person name="Han C."/>
            <person name="Land M."/>
            <person name="Hauser L."/>
            <person name="Markowitz V."/>
            <person name="Cheng J.-F."/>
            <person name="Hugenholtz P."/>
            <person name="Woyke T."/>
            <person name="Wu D."/>
            <person name="Tindall B."/>
            <person name="Faehrich R."/>
            <person name="Brambilla E."/>
            <person name="Klenk H.-P."/>
            <person name="Eisen J.A."/>
        </authorList>
    </citation>
    <scope>NUCLEOTIDE SEQUENCE [LARGE SCALE GENOMIC DNA]</scope>
    <source>
        <strain evidence="2">ATCC 29530 / DSM 19594 / LMG 11500 / NCIMB 11436 / LSU 4</strain>
        <plasmid evidence="2">pRUNSL04</plasmid>
    </source>
</reference>
<proteinExistence type="predicted"/>
<dbReference type="KEGG" id="rsi:Runsl_5771"/>
<reference evidence="1 2" key="2">
    <citation type="journal article" date="2012" name="Stand. Genomic Sci.">
        <title>Complete genome sequence of the aquatic bacterium Runella slithyformis type strain (LSU 4(T)).</title>
        <authorList>
            <person name="Copeland A."/>
            <person name="Zhang X."/>
            <person name="Misra M."/>
            <person name="Lapidus A."/>
            <person name="Nolan M."/>
            <person name="Lucas S."/>
            <person name="Deshpande S."/>
            <person name="Cheng J.F."/>
            <person name="Tapia R."/>
            <person name="Goodwin L.A."/>
            <person name="Pitluck S."/>
            <person name="Liolios K."/>
            <person name="Pagani I."/>
            <person name="Ivanova N."/>
            <person name="Mikhailova N."/>
            <person name="Pati A."/>
            <person name="Chen A."/>
            <person name="Palaniappan K."/>
            <person name="Land M."/>
            <person name="Hauser L."/>
            <person name="Pan C."/>
            <person name="Jeffries C.D."/>
            <person name="Detter J.C."/>
            <person name="Brambilla E.M."/>
            <person name="Rohde M."/>
            <person name="Djao O.D."/>
            <person name="Goker M."/>
            <person name="Sikorski J."/>
            <person name="Tindall B.J."/>
            <person name="Woyke T."/>
            <person name="Bristow J."/>
            <person name="Eisen J.A."/>
            <person name="Markowitz V."/>
            <person name="Hugenholtz P."/>
            <person name="Kyrpides N.C."/>
            <person name="Klenk H.P."/>
            <person name="Mavromatis K."/>
        </authorList>
    </citation>
    <scope>NUCLEOTIDE SEQUENCE [LARGE SCALE GENOMIC DNA]</scope>
    <source>
        <strain evidence="2">ATCC 29530 / DSM 19594 / LMG 11500 / NCIMB 11436 / LSU 4</strain>
    </source>
</reference>
<accession>A0A7U4E996</accession>